<evidence type="ECO:0000313" key="1">
    <source>
        <dbReference type="EMBL" id="GHD58698.1"/>
    </source>
</evidence>
<dbReference type="Proteomes" id="UP000630353">
    <property type="component" value="Unassembled WGS sequence"/>
</dbReference>
<dbReference type="RefSeq" id="WP_189993294.1">
    <property type="nucleotide sequence ID" value="NZ_BMZS01000010.1"/>
</dbReference>
<evidence type="ECO:0000313" key="2">
    <source>
        <dbReference type="Proteomes" id="UP000630353"/>
    </source>
</evidence>
<dbReference type="AlphaFoldDB" id="A0A919CRN6"/>
<protein>
    <submittedName>
        <fullName evidence="1">Uncharacterized protein</fullName>
    </submittedName>
</protein>
<proteinExistence type="predicted"/>
<reference evidence="1" key="2">
    <citation type="submission" date="2020-09" db="EMBL/GenBank/DDBJ databases">
        <authorList>
            <person name="Sun Q."/>
            <person name="Kim S."/>
        </authorList>
    </citation>
    <scope>NUCLEOTIDE SEQUENCE</scope>
    <source>
        <strain evidence="1">KCTC 42651</strain>
    </source>
</reference>
<organism evidence="1 2">
    <name type="scientific">Thalassobaculum fulvum</name>
    <dbReference type="NCBI Taxonomy" id="1633335"/>
    <lineage>
        <taxon>Bacteria</taxon>
        <taxon>Pseudomonadati</taxon>
        <taxon>Pseudomonadota</taxon>
        <taxon>Alphaproteobacteria</taxon>
        <taxon>Rhodospirillales</taxon>
        <taxon>Thalassobaculaceae</taxon>
        <taxon>Thalassobaculum</taxon>
    </lineage>
</organism>
<sequence>MADDREPPILPEDEQKRLALKVILEAWDEAIAQGASPEIVASSAIFAALTDMIDIYGESTVADMVQDWPDRIRDGEFTLKDGA</sequence>
<reference evidence="1" key="1">
    <citation type="journal article" date="2014" name="Int. J. Syst. Evol. Microbiol.">
        <title>Complete genome sequence of Corynebacterium casei LMG S-19264T (=DSM 44701T), isolated from a smear-ripened cheese.</title>
        <authorList>
            <consortium name="US DOE Joint Genome Institute (JGI-PGF)"/>
            <person name="Walter F."/>
            <person name="Albersmeier A."/>
            <person name="Kalinowski J."/>
            <person name="Ruckert C."/>
        </authorList>
    </citation>
    <scope>NUCLEOTIDE SEQUENCE</scope>
    <source>
        <strain evidence="1">KCTC 42651</strain>
    </source>
</reference>
<accession>A0A919CRN6</accession>
<name>A0A919CRN6_9PROT</name>
<keyword evidence="2" id="KW-1185">Reference proteome</keyword>
<gene>
    <name evidence="1" type="ORF">GCM10017083_42050</name>
</gene>
<dbReference type="EMBL" id="BMZS01000010">
    <property type="protein sequence ID" value="GHD58698.1"/>
    <property type="molecule type" value="Genomic_DNA"/>
</dbReference>
<comment type="caution">
    <text evidence="1">The sequence shown here is derived from an EMBL/GenBank/DDBJ whole genome shotgun (WGS) entry which is preliminary data.</text>
</comment>